<dbReference type="EMBL" id="JARPUR010000005">
    <property type="protein sequence ID" value="KAK4875596.1"/>
    <property type="molecule type" value="Genomic_DNA"/>
</dbReference>
<dbReference type="AlphaFoldDB" id="A0AAN7S7L7"/>
<evidence type="ECO:0000313" key="1">
    <source>
        <dbReference type="EMBL" id="KAK4875596.1"/>
    </source>
</evidence>
<organism evidence="1 2">
    <name type="scientific">Aquatica leii</name>
    <dbReference type="NCBI Taxonomy" id="1421715"/>
    <lineage>
        <taxon>Eukaryota</taxon>
        <taxon>Metazoa</taxon>
        <taxon>Ecdysozoa</taxon>
        <taxon>Arthropoda</taxon>
        <taxon>Hexapoda</taxon>
        <taxon>Insecta</taxon>
        <taxon>Pterygota</taxon>
        <taxon>Neoptera</taxon>
        <taxon>Endopterygota</taxon>
        <taxon>Coleoptera</taxon>
        <taxon>Polyphaga</taxon>
        <taxon>Elateriformia</taxon>
        <taxon>Elateroidea</taxon>
        <taxon>Lampyridae</taxon>
        <taxon>Luciolinae</taxon>
        <taxon>Aquatica</taxon>
    </lineage>
</organism>
<evidence type="ECO:0000313" key="2">
    <source>
        <dbReference type="Proteomes" id="UP001353858"/>
    </source>
</evidence>
<accession>A0AAN7S7L7</accession>
<reference evidence="2" key="1">
    <citation type="submission" date="2023-01" db="EMBL/GenBank/DDBJ databases">
        <title>Key to firefly adult light organ development and bioluminescence: homeobox transcription factors regulate luciferase expression and transportation to peroxisome.</title>
        <authorList>
            <person name="Fu X."/>
        </authorList>
    </citation>
    <scope>NUCLEOTIDE SEQUENCE [LARGE SCALE GENOMIC DNA]</scope>
</reference>
<gene>
    <name evidence="1" type="ORF">RN001_012018</name>
</gene>
<protein>
    <submittedName>
        <fullName evidence="1">Uncharacterized protein</fullName>
    </submittedName>
</protein>
<sequence length="104" mass="11626">MTNAIHGPRGLVYTDLDKTEAFADTLELQFRANHSNDKDFRCTNSIHSEVRRILTSTTSEPIRHTSNKIEAKIKNFKPRKASGNDSISNKALSLSKLLSRKGIA</sequence>
<dbReference type="Proteomes" id="UP001353858">
    <property type="component" value="Unassembled WGS sequence"/>
</dbReference>
<name>A0AAN7S7L7_9COLE</name>
<comment type="caution">
    <text evidence="1">The sequence shown here is derived from an EMBL/GenBank/DDBJ whole genome shotgun (WGS) entry which is preliminary data.</text>
</comment>
<proteinExistence type="predicted"/>
<keyword evidence="2" id="KW-1185">Reference proteome</keyword>